<evidence type="ECO:0000256" key="1">
    <source>
        <dbReference type="ARBA" id="ARBA00008069"/>
    </source>
</evidence>
<comment type="function">
    <text evidence="7">Allows the formation of correctly charged Gln-tRNA(Gln) through the transamidation of misacylated Glu-tRNA(Gln) in organisms which lack glutaminyl-tRNA synthetase. The reaction takes place in the presence of glutamine and ATP through an activated gamma-phospho-Glu-tRNA(Gln).</text>
</comment>
<feature type="active site" description="Acyl-ester intermediate" evidence="7">
    <location>
        <position position="171"/>
    </location>
</feature>
<dbReference type="GO" id="GO:0030956">
    <property type="term" value="C:glutamyl-tRNA(Gln) amidotransferase complex"/>
    <property type="evidence" value="ECO:0007669"/>
    <property type="project" value="InterPro"/>
</dbReference>
<sequence>MKTKLNTLTLVKAIELLKNKEIALDELYNDTEEAVSAKNPELNIYLKINEQAREDAKRQEAFPLAGLPIAVKDNFLTVGLETTAAANVLQGYMPQYESTVTKKLKGAGGVILGKTNMDAWAHGSSTETSDFGPTKNPRNPAHLPGGSSGGSAAAVAADMCLAALGTETAGSIRQPAAWCGVVGMKPTYGRVSRYGVVAMGSSLDSPGPLGKTVEDCALLFTHIAGRDEHDATTNLQPVPDVLKTLKTGIKGLRVGICYLDHPNIKGTVVDRSVRDAANVLERLGAHVTDVPLSDQLEKGKILKHDYAIGVYTVVQRSEVSSNLARYDGIRYGNNRGAFGEEAKRRIMLGTFTLTKGYADKYYIRAQQVRSLYIQNFQELFKTFDILISSPSPSYALPIGAAGGDPMFGELQDMLVEPSSLAGLPGISVPCYRDPQTNLYLGLNIMADHWQEEKIFRAAYAYEQVAEWNSWKNP</sequence>
<dbReference type="InterPro" id="IPR000120">
    <property type="entry name" value="Amidase"/>
</dbReference>
<dbReference type="InterPro" id="IPR023631">
    <property type="entry name" value="Amidase_dom"/>
</dbReference>
<evidence type="ECO:0000313" key="10">
    <source>
        <dbReference type="EMBL" id="KKU87550.1"/>
    </source>
</evidence>
<dbReference type="InterPro" id="IPR020556">
    <property type="entry name" value="Amidase_CS"/>
</dbReference>
<dbReference type="GO" id="GO:0016740">
    <property type="term" value="F:transferase activity"/>
    <property type="evidence" value="ECO:0007669"/>
    <property type="project" value="UniProtKB-KW"/>
</dbReference>
<feature type="active site" description="Charge relay system" evidence="7">
    <location>
        <position position="147"/>
    </location>
</feature>
<dbReference type="GO" id="GO:0050567">
    <property type="term" value="F:glutaminyl-tRNA synthase (glutamine-hydrolyzing) activity"/>
    <property type="evidence" value="ECO:0007669"/>
    <property type="project" value="UniProtKB-UniRule"/>
</dbReference>
<comment type="catalytic activity">
    <reaction evidence="6 7">
        <text>L-glutamyl-tRNA(Gln) + L-glutamine + ATP + H2O = L-glutaminyl-tRNA(Gln) + L-glutamate + ADP + phosphate + H(+)</text>
        <dbReference type="Rhea" id="RHEA:17521"/>
        <dbReference type="Rhea" id="RHEA-COMP:9681"/>
        <dbReference type="Rhea" id="RHEA-COMP:9684"/>
        <dbReference type="ChEBI" id="CHEBI:15377"/>
        <dbReference type="ChEBI" id="CHEBI:15378"/>
        <dbReference type="ChEBI" id="CHEBI:29985"/>
        <dbReference type="ChEBI" id="CHEBI:30616"/>
        <dbReference type="ChEBI" id="CHEBI:43474"/>
        <dbReference type="ChEBI" id="CHEBI:58359"/>
        <dbReference type="ChEBI" id="CHEBI:78520"/>
        <dbReference type="ChEBI" id="CHEBI:78521"/>
        <dbReference type="ChEBI" id="CHEBI:456216"/>
        <dbReference type="EC" id="6.3.5.7"/>
    </reaction>
</comment>
<evidence type="ECO:0000256" key="3">
    <source>
        <dbReference type="ARBA" id="ARBA00022741"/>
    </source>
</evidence>
<feature type="active site" description="Charge relay system" evidence="7">
    <location>
        <position position="72"/>
    </location>
</feature>
<evidence type="ECO:0000256" key="4">
    <source>
        <dbReference type="ARBA" id="ARBA00022840"/>
    </source>
</evidence>
<dbReference type="GO" id="GO:0005524">
    <property type="term" value="F:ATP binding"/>
    <property type="evidence" value="ECO:0007669"/>
    <property type="project" value="UniProtKB-KW"/>
</dbReference>
<dbReference type="Gene3D" id="3.90.1300.10">
    <property type="entry name" value="Amidase signature (AS) domain"/>
    <property type="match status" value="1"/>
</dbReference>
<dbReference type="AlphaFoldDB" id="A0A0G1WZ98"/>
<keyword evidence="2 7" id="KW-0436">Ligase</keyword>
<dbReference type="InterPro" id="IPR004412">
    <property type="entry name" value="GatA"/>
</dbReference>
<accession>A0A0G1WZ98</accession>
<gene>
    <name evidence="7" type="primary">gatA</name>
    <name evidence="10" type="ORF">UY16_C0024G0002</name>
</gene>
<keyword evidence="10" id="KW-0808">Transferase</keyword>
<dbReference type="Pfam" id="PF01425">
    <property type="entry name" value="Amidase"/>
    <property type="match status" value="1"/>
</dbReference>
<evidence type="ECO:0000256" key="7">
    <source>
        <dbReference type="HAMAP-Rule" id="MF_00120"/>
    </source>
</evidence>
<keyword evidence="3 7" id="KW-0547">Nucleotide-binding</keyword>
<protein>
    <recommendedName>
        <fullName evidence="7">Glutamyl-tRNA(Gln) amidotransferase subunit A</fullName>
        <shortName evidence="7">Glu-ADT subunit A</shortName>
        <ecNumber evidence="7">6.3.5.7</ecNumber>
    </recommendedName>
</protein>
<dbReference type="Proteomes" id="UP000034739">
    <property type="component" value="Unassembled WGS sequence"/>
</dbReference>
<dbReference type="PATRIC" id="fig|1618445.3.peg.739"/>
<evidence type="ECO:0000256" key="2">
    <source>
        <dbReference type="ARBA" id="ARBA00022598"/>
    </source>
</evidence>
<feature type="region of interest" description="Disordered" evidence="8">
    <location>
        <begin position="123"/>
        <end position="148"/>
    </location>
</feature>
<evidence type="ECO:0000313" key="11">
    <source>
        <dbReference type="Proteomes" id="UP000034739"/>
    </source>
</evidence>
<comment type="caution">
    <text evidence="10">The sequence shown here is derived from an EMBL/GenBank/DDBJ whole genome shotgun (WGS) entry which is preliminary data.</text>
</comment>
<name>A0A0G1WZ98_9BACT</name>
<evidence type="ECO:0000256" key="6">
    <source>
        <dbReference type="ARBA" id="ARBA00047407"/>
    </source>
</evidence>
<dbReference type="HAMAP" id="MF_00120">
    <property type="entry name" value="GatA"/>
    <property type="match status" value="1"/>
</dbReference>
<evidence type="ECO:0000259" key="9">
    <source>
        <dbReference type="Pfam" id="PF01425"/>
    </source>
</evidence>
<keyword evidence="4 7" id="KW-0067">ATP-binding</keyword>
<comment type="similarity">
    <text evidence="1 7">Belongs to the amidase family. GatA subfamily.</text>
</comment>
<evidence type="ECO:0000256" key="5">
    <source>
        <dbReference type="ARBA" id="ARBA00022917"/>
    </source>
</evidence>
<organism evidence="10 11">
    <name type="scientific">Candidatus Gottesmanbacteria bacterium GW2011_GWA2_47_9</name>
    <dbReference type="NCBI Taxonomy" id="1618445"/>
    <lineage>
        <taxon>Bacteria</taxon>
        <taxon>Candidatus Gottesmaniibacteriota</taxon>
    </lineage>
</organism>
<comment type="subunit">
    <text evidence="7">Heterotrimer of A, B and C subunits.</text>
</comment>
<dbReference type="PROSITE" id="PS00571">
    <property type="entry name" value="AMIDASES"/>
    <property type="match status" value="1"/>
</dbReference>
<dbReference type="SUPFAM" id="SSF75304">
    <property type="entry name" value="Amidase signature (AS) enzymes"/>
    <property type="match status" value="1"/>
</dbReference>
<dbReference type="PANTHER" id="PTHR11895">
    <property type="entry name" value="TRANSAMIDASE"/>
    <property type="match status" value="1"/>
</dbReference>
<proteinExistence type="inferred from homology"/>
<reference evidence="10 11" key="1">
    <citation type="journal article" date="2015" name="Nature">
        <title>rRNA introns, odd ribosomes, and small enigmatic genomes across a large radiation of phyla.</title>
        <authorList>
            <person name="Brown C.T."/>
            <person name="Hug L.A."/>
            <person name="Thomas B.C."/>
            <person name="Sharon I."/>
            <person name="Castelle C.J."/>
            <person name="Singh A."/>
            <person name="Wilkins M.J."/>
            <person name="Williams K.H."/>
            <person name="Banfield J.F."/>
        </authorList>
    </citation>
    <scope>NUCLEOTIDE SEQUENCE [LARGE SCALE GENOMIC DNA]</scope>
</reference>
<dbReference type="PANTHER" id="PTHR11895:SF151">
    <property type="entry name" value="GLUTAMYL-TRNA(GLN) AMIDOTRANSFERASE SUBUNIT A"/>
    <property type="match status" value="1"/>
</dbReference>
<feature type="domain" description="Amidase" evidence="9">
    <location>
        <begin position="36"/>
        <end position="454"/>
    </location>
</feature>
<keyword evidence="5 7" id="KW-0648">Protein biosynthesis</keyword>
<dbReference type="InterPro" id="IPR036928">
    <property type="entry name" value="AS_sf"/>
</dbReference>
<dbReference type="EC" id="6.3.5.7" evidence="7"/>
<dbReference type="EMBL" id="LCOY01000024">
    <property type="protein sequence ID" value="KKU87550.1"/>
    <property type="molecule type" value="Genomic_DNA"/>
</dbReference>
<evidence type="ECO:0000256" key="8">
    <source>
        <dbReference type="SAM" id="MobiDB-lite"/>
    </source>
</evidence>
<dbReference type="GO" id="GO:0006412">
    <property type="term" value="P:translation"/>
    <property type="evidence" value="ECO:0007669"/>
    <property type="project" value="UniProtKB-UniRule"/>
</dbReference>